<gene>
    <name evidence="2" type="ORF">JCM19235_3513</name>
</gene>
<dbReference type="Pfam" id="PF02514">
    <property type="entry name" value="CobN-Mg_chel"/>
    <property type="match status" value="1"/>
</dbReference>
<protein>
    <recommendedName>
        <fullName evidence="1">CobN/magnesium chelatase domain-containing protein</fullName>
    </recommendedName>
</protein>
<accession>A0A090RZ19</accession>
<dbReference type="InterPro" id="IPR003672">
    <property type="entry name" value="CobN/Mg_chltase"/>
</dbReference>
<reference evidence="2 3" key="1">
    <citation type="submission" date="2014-09" db="EMBL/GenBank/DDBJ databases">
        <title>Vibrio maritimus JCM 19235. (C45) whole genome shotgun sequence.</title>
        <authorList>
            <person name="Sawabe T."/>
            <person name="Meirelles P."/>
            <person name="Nakanishi M."/>
            <person name="Sayaka M."/>
            <person name="Hattori M."/>
            <person name="Ohkuma M."/>
        </authorList>
    </citation>
    <scope>NUCLEOTIDE SEQUENCE [LARGE SCALE GENOMIC DNA]</scope>
    <source>
        <strain evidence="3">JCM19235</strain>
    </source>
</reference>
<proteinExistence type="predicted"/>
<dbReference type="AlphaFoldDB" id="A0A090RZ19"/>
<evidence type="ECO:0000313" key="2">
    <source>
        <dbReference type="EMBL" id="GAL20511.1"/>
    </source>
</evidence>
<evidence type="ECO:0000313" key="3">
    <source>
        <dbReference type="Proteomes" id="UP000029228"/>
    </source>
</evidence>
<comment type="caution">
    <text evidence="2">The sequence shown here is derived from an EMBL/GenBank/DDBJ whole genome shotgun (WGS) entry which is preliminary data.</text>
</comment>
<sequence length="105" mass="11662">MSAPDGAVKDKLQLQITEQIDNLNVAADIGLTRDTIDNHFDEAASALEEHFERLAGEVVPLGLHSFGQEKSHQDVVYTLLLQLGDAFIEHFELRQQSFGNSLMVI</sequence>
<reference evidence="2 3" key="2">
    <citation type="submission" date="2014-09" db="EMBL/GenBank/DDBJ databases">
        <authorList>
            <consortium name="NBRP consortium"/>
            <person name="Sawabe T."/>
            <person name="Meirelles P."/>
            <person name="Nakanishi M."/>
            <person name="Sayaka M."/>
            <person name="Hattori M."/>
            <person name="Ohkuma M."/>
        </authorList>
    </citation>
    <scope>NUCLEOTIDE SEQUENCE [LARGE SCALE GENOMIC DNA]</scope>
    <source>
        <strain evidence="3">JCM19235</strain>
    </source>
</reference>
<feature type="domain" description="CobN/magnesium chelatase" evidence="1">
    <location>
        <begin position="8"/>
        <end position="83"/>
    </location>
</feature>
<dbReference type="Proteomes" id="UP000029228">
    <property type="component" value="Unassembled WGS sequence"/>
</dbReference>
<dbReference type="STRING" id="990268.JCM19235_3513"/>
<organism evidence="2 3">
    <name type="scientific">Vibrio maritimus</name>
    <dbReference type="NCBI Taxonomy" id="990268"/>
    <lineage>
        <taxon>Bacteria</taxon>
        <taxon>Pseudomonadati</taxon>
        <taxon>Pseudomonadota</taxon>
        <taxon>Gammaproteobacteria</taxon>
        <taxon>Vibrionales</taxon>
        <taxon>Vibrionaceae</taxon>
        <taxon>Vibrio</taxon>
    </lineage>
</organism>
<evidence type="ECO:0000259" key="1">
    <source>
        <dbReference type="Pfam" id="PF02514"/>
    </source>
</evidence>
<dbReference type="EMBL" id="BBMR01000006">
    <property type="protein sequence ID" value="GAL20511.1"/>
    <property type="molecule type" value="Genomic_DNA"/>
</dbReference>
<name>A0A090RZ19_9VIBR</name>
<keyword evidence="3" id="KW-1185">Reference proteome</keyword>